<dbReference type="PRINTS" id="PR00127">
    <property type="entry name" value="CLPPROTEASEP"/>
</dbReference>
<evidence type="ECO:0000256" key="5">
    <source>
        <dbReference type="ARBA" id="ARBA00022825"/>
    </source>
</evidence>
<evidence type="ECO:0000256" key="3">
    <source>
        <dbReference type="ARBA" id="ARBA00022670"/>
    </source>
</evidence>
<evidence type="ECO:0000256" key="2">
    <source>
        <dbReference type="ARBA" id="ARBA00022490"/>
    </source>
</evidence>
<dbReference type="GO" id="GO:0006515">
    <property type="term" value="P:protein quality control for misfolded or incompletely synthesized proteins"/>
    <property type="evidence" value="ECO:0007669"/>
    <property type="project" value="TreeGrafter"/>
</dbReference>
<dbReference type="AlphaFoldDB" id="A0AAE4HWP8"/>
<comment type="caution">
    <text evidence="7">The sequence shown here is derived from an EMBL/GenBank/DDBJ whole genome shotgun (WGS) entry which is preliminary data.</text>
</comment>
<dbReference type="GO" id="GO:0051117">
    <property type="term" value="F:ATPase binding"/>
    <property type="evidence" value="ECO:0007669"/>
    <property type="project" value="TreeGrafter"/>
</dbReference>
<dbReference type="PANTHER" id="PTHR10381">
    <property type="entry name" value="ATP-DEPENDENT CLP PROTEASE PROTEOLYTIC SUBUNIT"/>
    <property type="match status" value="1"/>
</dbReference>
<dbReference type="Gene3D" id="3.90.226.10">
    <property type="entry name" value="2-enoyl-CoA Hydratase, Chain A, domain 1"/>
    <property type="match status" value="1"/>
</dbReference>
<dbReference type="CDD" id="cd07016">
    <property type="entry name" value="S14_ClpP_1"/>
    <property type="match status" value="1"/>
</dbReference>
<dbReference type="GO" id="GO:0009368">
    <property type="term" value="C:endopeptidase Clp complex"/>
    <property type="evidence" value="ECO:0007669"/>
    <property type="project" value="TreeGrafter"/>
</dbReference>
<name>A0AAE4HWP8_9STRE</name>
<comment type="similarity">
    <text evidence="1 6">Belongs to the peptidase S14 family.</text>
</comment>
<dbReference type="Proteomes" id="UP001180515">
    <property type="component" value="Unassembled WGS sequence"/>
</dbReference>
<reference evidence="7" key="1">
    <citation type="submission" date="2023-03" db="EMBL/GenBank/DDBJ databases">
        <authorList>
            <person name="Shen W."/>
            <person name="Cai J."/>
        </authorList>
    </citation>
    <scope>NUCLEOTIDE SEQUENCE</scope>
    <source>
        <strain evidence="7">P82-2</strain>
    </source>
</reference>
<accession>A0AAE4HWP8</accession>
<sequence>MKKFWKWVNQTPTNLTTPETQESQEPSQISDRTLYLNGQIAEVSWFDDDITPQFFKDELMSGEGNITVWINSPGGDCVTAAQIYNMLKEYSGDVTIKIDGLAASAASVIAMAGDKVVMSPVAMMMIHNPSTVAFGDRVDMQKAMAMLDEVKESIINAYEIKTGMSRTKLAHMMDAETWMDARSAVDLGFADDVDGKIDEKLPKITFSETTVMNSLMDKIAKRCRIKAPEPKEEAKPTNTVKADSLEERLFLMKTWRE</sequence>
<evidence type="ECO:0000256" key="6">
    <source>
        <dbReference type="RuleBase" id="RU003567"/>
    </source>
</evidence>
<dbReference type="Pfam" id="PF00574">
    <property type="entry name" value="CLP_protease"/>
    <property type="match status" value="1"/>
</dbReference>
<dbReference type="GO" id="GO:0004176">
    <property type="term" value="F:ATP-dependent peptidase activity"/>
    <property type="evidence" value="ECO:0007669"/>
    <property type="project" value="InterPro"/>
</dbReference>
<evidence type="ECO:0000313" key="7">
    <source>
        <dbReference type="EMBL" id="MDT2732605.1"/>
    </source>
</evidence>
<dbReference type="SUPFAM" id="SSF52096">
    <property type="entry name" value="ClpP/crotonase"/>
    <property type="match status" value="1"/>
</dbReference>
<dbReference type="PANTHER" id="PTHR10381:SF70">
    <property type="entry name" value="ATP-DEPENDENT CLP PROTEASE PROTEOLYTIC SUBUNIT"/>
    <property type="match status" value="1"/>
</dbReference>
<gene>
    <name evidence="7" type="ORF">P7G31_10300</name>
</gene>
<keyword evidence="5" id="KW-0720">Serine protease</keyword>
<evidence type="ECO:0000256" key="4">
    <source>
        <dbReference type="ARBA" id="ARBA00022801"/>
    </source>
</evidence>
<proteinExistence type="inferred from homology"/>
<protein>
    <recommendedName>
        <fullName evidence="6">ATP-dependent Clp protease proteolytic subunit</fullName>
    </recommendedName>
</protein>
<evidence type="ECO:0000313" key="8">
    <source>
        <dbReference type="Proteomes" id="UP001180515"/>
    </source>
</evidence>
<dbReference type="InterPro" id="IPR023562">
    <property type="entry name" value="ClpP/TepA"/>
</dbReference>
<keyword evidence="3 7" id="KW-0645">Protease</keyword>
<evidence type="ECO:0000256" key="1">
    <source>
        <dbReference type="ARBA" id="ARBA00007039"/>
    </source>
</evidence>
<dbReference type="InterPro" id="IPR001907">
    <property type="entry name" value="ClpP"/>
</dbReference>
<organism evidence="7 8">
    <name type="scientific">Streptococcus parauberis</name>
    <dbReference type="NCBI Taxonomy" id="1348"/>
    <lineage>
        <taxon>Bacteria</taxon>
        <taxon>Bacillati</taxon>
        <taxon>Bacillota</taxon>
        <taxon>Bacilli</taxon>
        <taxon>Lactobacillales</taxon>
        <taxon>Streptococcaceae</taxon>
        <taxon>Streptococcus</taxon>
    </lineage>
</organism>
<keyword evidence="2" id="KW-0963">Cytoplasm</keyword>
<keyword evidence="4" id="KW-0378">Hydrolase</keyword>
<dbReference type="GO" id="GO:0004252">
    <property type="term" value="F:serine-type endopeptidase activity"/>
    <property type="evidence" value="ECO:0007669"/>
    <property type="project" value="InterPro"/>
</dbReference>
<dbReference type="NCBIfam" id="NF045542">
    <property type="entry name" value="Clp_rel_HeadMat"/>
    <property type="match status" value="1"/>
</dbReference>
<dbReference type="InterPro" id="IPR029045">
    <property type="entry name" value="ClpP/crotonase-like_dom_sf"/>
</dbReference>
<dbReference type="EMBL" id="JARQAG010000023">
    <property type="protein sequence ID" value="MDT2732605.1"/>
    <property type="molecule type" value="Genomic_DNA"/>
</dbReference>